<gene>
    <name evidence="2" type="ORF">H1164_13960</name>
</gene>
<evidence type="ECO:0000313" key="3">
    <source>
        <dbReference type="Proteomes" id="UP000530514"/>
    </source>
</evidence>
<feature type="region of interest" description="Disordered" evidence="1">
    <location>
        <begin position="1"/>
        <end position="41"/>
    </location>
</feature>
<proteinExistence type="predicted"/>
<keyword evidence="3" id="KW-1185">Reference proteome</keyword>
<name>A0A7W2AJP1_9BACL</name>
<reference evidence="2 3" key="1">
    <citation type="submission" date="2020-07" db="EMBL/GenBank/DDBJ databases">
        <authorList>
            <person name="Feng H."/>
        </authorList>
    </citation>
    <scope>NUCLEOTIDE SEQUENCE [LARGE SCALE GENOMIC DNA]</scope>
    <source>
        <strain evidence="3">s-11</strain>
    </source>
</reference>
<dbReference type="RefSeq" id="WP_160173835.1">
    <property type="nucleotide sequence ID" value="NZ_JACEIP010000025.1"/>
</dbReference>
<organism evidence="2 3">
    <name type="scientific">Thermoactinomyces daqus</name>
    <dbReference type="NCBI Taxonomy" id="1329516"/>
    <lineage>
        <taxon>Bacteria</taxon>
        <taxon>Bacillati</taxon>
        <taxon>Bacillota</taxon>
        <taxon>Bacilli</taxon>
        <taxon>Bacillales</taxon>
        <taxon>Thermoactinomycetaceae</taxon>
        <taxon>Thermoactinomyces</taxon>
    </lineage>
</organism>
<evidence type="ECO:0000313" key="2">
    <source>
        <dbReference type="EMBL" id="MBA4543989.1"/>
    </source>
</evidence>
<dbReference type="OrthoDB" id="2991646at2"/>
<feature type="compositionally biased region" description="Basic and acidic residues" evidence="1">
    <location>
        <begin position="1"/>
        <end position="15"/>
    </location>
</feature>
<dbReference type="Proteomes" id="UP000530514">
    <property type="component" value="Unassembled WGS sequence"/>
</dbReference>
<dbReference type="EMBL" id="JACEIP010000025">
    <property type="protein sequence ID" value="MBA4543989.1"/>
    <property type="molecule type" value="Genomic_DNA"/>
</dbReference>
<accession>A0A7W2AJP1</accession>
<evidence type="ECO:0000256" key="1">
    <source>
        <dbReference type="SAM" id="MobiDB-lite"/>
    </source>
</evidence>
<sequence>MATKKEEKKKVRLKDPSTQYGEGSFSLVGNQEKELPDNPSPELLARIRSGFIVEVK</sequence>
<protein>
    <submittedName>
        <fullName evidence="2">Uncharacterized protein</fullName>
    </submittedName>
</protein>
<comment type="caution">
    <text evidence="2">The sequence shown here is derived from an EMBL/GenBank/DDBJ whole genome shotgun (WGS) entry which is preliminary data.</text>
</comment>
<dbReference type="AlphaFoldDB" id="A0A7W2AJP1"/>